<comment type="caution">
    <text evidence="2">The sequence shown here is derived from an EMBL/GenBank/DDBJ whole genome shotgun (WGS) entry which is preliminary data.</text>
</comment>
<gene>
    <name evidence="2" type="ORF">EJ08DRAFT_647253</name>
</gene>
<evidence type="ECO:0000313" key="2">
    <source>
        <dbReference type="EMBL" id="KAF2433566.1"/>
    </source>
</evidence>
<dbReference type="OrthoDB" id="408373at2759"/>
<dbReference type="AlphaFoldDB" id="A0A9P4U1K0"/>
<evidence type="ECO:0000259" key="1">
    <source>
        <dbReference type="Pfam" id="PF12697"/>
    </source>
</evidence>
<protein>
    <submittedName>
        <fullName evidence="2">Alpha/beta-hydrolase</fullName>
    </submittedName>
</protein>
<proteinExistence type="predicted"/>
<dbReference type="Gene3D" id="3.40.50.1820">
    <property type="entry name" value="alpha/beta hydrolase"/>
    <property type="match status" value="1"/>
</dbReference>
<accession>A0A9P4U1K0</accession>
<dbReference type="InterPro" id="IPR029058">
    <property type="entry name" value="AB_hydrolase_fold"/>
</dbReference>
<dbReference type="InterPro" id="IPR052897">
    <property type="entry name" value="Sec-Metab_Biosynth_Hydrolase"/>
</dbReference>
<keyword evidence="3" id="KW-1185">Reference proteome</keyword>
<evidence type="ECO:0000313" key="3">
    <source>
        <dbReference type="Proteomes" id="UP000800235"/>
    </source>
</evidence>
<dbReference type="SUPFAM" id="SSF53474">
    <property type="entry name" value="alpha/beta-Hydrolases"/>
    <property type="match status" value="1"/>
</dbReference>
<dbReference type="Pfam" id="PF12697">
    <property type="entry name" value="Abhydrolase_6"/>
    <property type="match status" value="1"/>
</dbReference>
<organism evidence="2 3">
    <name type="scientific">Tothia fuscella</name>
    <dbReference type="NCBI Taxonomy" id="1048955"/>
    <lineage>
        <taxon>Eukaryota</taxon>
        <taxon>Fungi</taxon>
        <taxon>Dikarya</taxon>
        <taxon>Ascomycota</taxon>
        <taxon>Pezizomycotina</taxon>
        <taxon>Dothideomycetes</taxon>
        <taxon>Pleosporomycetidae</taxon>
        <taxon>Venturiales</taxon>
        <taxon>Cylindrosympodiaceae</taxon>
        <taxon>Tothia</taxon>
    </lineage>
</organism>
<dbReference type="EMBL" id="MU007020">
    <property type="protein sequence ID" value="KAF2433566.1"/>
    <property type="molecule type" value="Genomic_DNA"/>
</dbReference>
<dbReference type="InterPro" id="IPR000073">
    <property type="entry name" value="AB_hydrolase_1"/>
</dbReference>
<name>A0A9P4U1K0_9PEZI</name>
<feature type="domain" description="AB hydrolase-1" evidence="1">
    <location>
        <begin position="8"/>
        <end position="263"/>
    </location>
</feature>
<dbReference type="PANTHER" id="PTHR37017:SF11">
    <property type="entry name" value="ESTERASE_LIPASE_THIOESTERASE DOMAIN-CONTAINING PROTEIN"/>
    <property type="match status" value="1"/>
</dbReference>
<reference evidence="2" key="1">
    <citation type="journal article" date="2020" name="Stud. Mycol.">
        <title>101 Dothideomycetes genomes: a test case for predicting lifestyles and emergence of pathogens.</title>
        <authorList>
            <person name="Haridas S."/>
            <person name="Albert R."/>
            <person name="Binder M."/>
            <person name="Bloem J."/>
            <person name="Labutti K."/>
            <person name="Salamov A."/>
            <person name="Andreopoulos B."/>
            <person name="Baker S."/>
            <person name="Barry K."/>
            <person name="Bills G."/>
            <person name="Bluhm B."/>
            <person name="Cannon C."/>
            <person name="Castanera R."/>
            <person name="Culley D."/>
            <person name="Daum C."/>
            <person name="Ezra D."/>
            <person name="Gonzalez J."/>
            <person name="Henrissat B."/>
            <person name="Kuo A."/>
            <person name="Liang C."/>
            <person name="Lipzen A."/>
            <person name="Lutzoni F."/>
            <person name="Magnuson J."/>
            <person name="Mondo S."/>
            <person name="Nolan M."/>
            <person name="Ohm R."/>
            <person name="Pangilinan J."/>
            <person name="Park H.-J."/>
            <person name="Ramirez L."/>
            <person name="Alfaro M."/>
            <person name="Sun H."/>
            <person name="Tritt A."/>
            <person name="Yoshinaga Y."/>
            <person name="Zwiers L.-H."/>
            <person name="Turgeon B."/>
            <person name="Goodwin S."/>
            <person name="Spatafora J."/>
            <person name="Crous P."/>
            <person name="Grigoriev I."/>
        </authorList>
    </citation>
    <scope>NUCLEOTIDE SEQUENCE</scope>
    <source>
        <strain evidence="2">CBS 130266</strain>
    </source>
</reference>
<dbReference type="PANTHER" id="PTHR37017">
    <property type="entry name" value="AB HYDROLASE-1 DOMAIN-CONTAINING PROTEIN-RELATED"/>
    <property type="match status" value="1"/>
</dbReference>
<sequence>MSTKKPTIVFIPGLSSTASLVYAPLITQLQKLGYQSFHPLELPSINTVATGASLKPNALEADIAAIRSTLCQLIEEEQKKVILVAHSYGGTPALSATEGLWKENRTEEGKVGGIIKACLISSSLCFPGDSIAGAREAFVKENPGVLDDGAAKMEVVGEETFIVPEGFETAWFNDLPPEEMQKWGQTLKPTALGAVITPVPLDSAIDVTKWKISYLVAKEKDLAMPEAAQKSLIEKARERGVDIESREIVSGHFVQVTHAEEVAGWIDEVAGGA</sequence>
<dbReference type="Proteomes" id="UP000800235">
    <property type="component" value="Unassembled WGS sequence"/>
</dbReference>